<evidence type="ECO:0000313" key="10">
    <source>
        <dbReference type="EMBL" id="KPV54009.1"/>
    </source>
</evidence>
<dbReference type="Gene3D" id="1.20.5.1930">
    <property type="match status" value="1"/>
</dbReference>
<keyword evidence="6" id="KW-0175">Coiled coil</keyword>
<dbReference type="SUPFAM" id="SSF55785">
    <property type="entry name" value="PYP-like sensor domain (PAS domain)"/>
    <property type="match status" value="8"/>
</dbReference>
<dbReference type="EC" id="2.7.13.3" evidence="2"/>
<dbReference type="EMBL" id="LJCR01000132">
    <property type="protein sequence ID" value="KPV54009.1"/>
    <property type="molecule type" value="Genomic_DNA"/>
</dbReference>
<organism evidence="10 11">
    <name type="scientific">Kouleothrix aurantiaca</name>
    <dbReference type="NCBI Taxonomy" id="186479"/>
    <lineage>
        <taxon>Bacteria</taxon>
        <taxon>Bacillati</taxon>
        <taxon>Chloroflexota</taxon>
        <taxon>Chloroflexia</taxon>
        <taxon>Chloroflexales</taxon>
        <taxon>Roseiflexineae</taxon>
        <taxon>Roseiflexaceae</taxon>
        <taxon>Kouleothrix</taxon>
    </lineage>
</organism>
<proteinExistence type="predicted"/>
<feature type="domain" description="PAC" evidence="9">
    <location>
        <begin position="917"/>
        <end position="967"/>
    </location>
</feature>
<dbReference type="SMART" id="SM00091">
    <property type="entry name" value="PAS"/>
    <property type="match status" value="8"/>
</dbReference>
<dbReference type="Pfam" id="PF13185">
    <property type="entry name" value="GAF_2"/>
    <property type="match status" value="1"/>
</dbReference>
<feature type="domain" description="PAS" evidence="8">
    <location>
        <begin position="593"/>
        <end position="640"/>
    </location>
</feature>
<feature type="domain" description="PAC" evidence="9">
    <location>
        <begin position="667"/>
        <end position="717"/>
    </location>
</feature>
<dbReference type="Pfam" id="PF00989">
    <property type="entry name" value="PAS"/>
    <property type="match status" value="2"/>
</dbReference>
<dbReference type="InterPro" id="IPR035965">
    <property type="entry name" value="PAS-like_dom_sf"/>
</dbReference>
<dbReference type="InterPro" id="IPR052162">
    <property type="entry name" value="Sensor_kinase/Photoreceptor"/>
</dbReference>
<feature type="domain" description="PAS" evidence="8">
    <location>
        <begin position="1094"/>
        <end position="1164"/>
    </location>
</feature>
<dbReference type="SMART" id="SM00086">
    <property type="entry name" value="PAC"/>
    <property type="match status" value="8"/>
</dbReference>
<dbReference type="InterPro" id="IPR029016">
    <property type="entry name" value="GAF-like_dom_sf"/>
</dbReference>
<feature type="domain" description="PAC" evidence="9">
    <location>
        <begin position="543"/>
        <end position="592"/>
    </location>
</feature>
<dbReference type="InterPro" id="IPR000700">
    <property type="entry name" value="PAS-assoc_C"/>
</dbReference>
<dbReference type="GO" id="GO:0006355">
    <property type="term" value="P:regulation of DNA-templated transcription"/>
    <property type="evidence" value="ECO:0007669"/>
    <property type="project" value="InterPro"/>
</dbReference>
<dbReference type="InterPro" id="IPR013656">
    <property type="entry name" value="PAS_4"/>
</dbReference>
<dbReference type="InterPro" id="IPR003594">
    <property type="entry name" value="HATPase_dom"/>
</dbReference>
<dbReference type="SMART" id="SM00387">
    <property type="entry name" value="HATPase_c"/>
    <property type="match status" value="1"/>
</dbReference>
<dbReference type="PROSITE" id="PS50112">
    <property type="entry name" value="PAS"/>
    <property type="match status" value="6"/>
</dbReference>
<dbReference type="Pfam" id="PF08448">
    <property type="entry name" value="PAS_4"/>
    <property type="match status" value="1"/>
</dbReference>
<dbReference type="SUPFAM" id="SSF55781">
    <property type="entry name" value="GAF domain-like"/>
    <property type="match status" value="1"/>
</dbReference>
<feature type="domain" description="PAC" evidence="9">
    <location>
        <begin position="1041"/>
        <end position="1093"/>
    </location>
</feature>
<dbReference type="CDD" id="cd00130">
    <property type="entry name" value="PAS"/>
    <property type="match status" value="7"/>
</dbReference>
<dbReference type="InterPro" id="IPR013655">
    <property type="entry name" value="PAS_fold_3"/>
</dbReference>
<dbReference type="PATRIC" id="fig|186479.3.peg.1377"/>
<evidence type="ECO:0000259" key="7">
    <source>
        <dbReference type="PROSITE" id="PS50109"/>
    </source>
</evidence>
<dbReference type="PROSITE" id="PS50109">
    <property type="entry name" value="HIS_KIN"/>
    <property type="match status" value="1"/>
</dbReference>
<dbReference type="InterPro" id="IPR000014">
    <property type="entry name" value="PAS"/>
</dbReference>
<dbReference type="CDD" id="cd16917">
    <property type="entry name" value="HATPase_UhpB-NarQ-NarX-like"/>
    <property type="match status" value="1"/>
</dbReference>
<evidence type="ECO:0000256" key="6">
    <source>
        <dbReference type="SAM" id="Coils"/>
    </source>
</evidence>
<dbReference type="Proteomes" id="UP000050509">
    <property type="component" value="Unassembled WGS sequence"/>
</dbReference>
<evidence type="ECO:0000256" key="5">
    <source>
        <dbReference type="ARBA" id="ARBA00022777"/>
    </source>
</evidence>
<dbReference type="GO" id="GO:0000155">
    <property type="term" value="F:phosphorelay sensor kinase activity"/>
    <property type="evidence" value="ECO:0007669"/>
    <property type="project" value="InterPro"/>
</dbReference>
<feature type="domain" description="PAS" evidence="8">
    <location>
        <begin position="968"/>
        <end position="1038"/>
    </location>
</feature>
<evidence type="ECO:0000256" key="1">
    <source>
        <dbReference type="ARBA" id="ARBA00000085"/>
    </source>
</evidence>
<dbReference type="Pfam" id="PF08447">
    <property type="entry name" value="PAS_3"/>
    <property type="match status" value="2"/>
</dbReference>
<dbReference type="PANTHER" id="PTHR43304">
    <property type="entry name" value="PHYTOCHROME-LIKE PROTEIN CPH1"/>
    <property type="match status" value="1"/>
</dbReference>
<feature type="domain" description="PAC" evidence="9">
    <location>
        <begin position="294"/>
        <end position="344"/>
    </location>
</feature>
<keyword evidence="11" id="KW-1185">Reference proteome</keyword>
<dbReference type="FunFam" id="3.30.450.20:FF:000099">
    <property type="entry name" value="Sensory box sensor histidine kinase"/>
    <property type="match status" value="2"/>
</dbReference>
<dbReference type="InterPro" id="IPR013767">
    <property type="entry name" value="PAS_fold"/>
</dbReference>
<keyword evidence="3" id="KW-0597">Phosphoprotein</keyword>
<comment type="caution">
    <text evidence="10">The sequence shown here is derived from an EMBL/GenBank/DDBJ whole genome shotgun (WGS) entry which is preliminary data.</text>
</comment>
<dbReference type="SUPFAM" id="SSF55874">
    <property type="entry name" value="ATPase domain of HSP90 chaperone/DNA topoisomerase II/histidine kinase"/>
    <property type="match status" value="1"/>
</dbReference>
<feature type="domain" description="PAC" evidence="9">
    <location>
        <begin position="1167"/>
        <end position="1219"/>
    </location>
</feature>
<evidence type="ECO:0000259" key="8">
    <source>
        <dbReference type="PROSITE" id="PS50112"/>
    </source>
</evidence>
<feature type="domain" description="Histidine kinase" evidence="7">
    <location>
        <begin position="1241"/>
        <end position="1435"/>
    </location>
</feature>
<feature type="domain" description="PAS" evidence="8">
    <location>
        <begin position="718"/>
        <end position="788"/>
    </location>
</feature>
<dbReference type="SMART" id="SM00065">
    <property type="entry name" value="GAF"/>
    <property type="match status" value="1"/>
</dbReference>
<dbReference type="PANTHER" id="PTHR43304:SF1">
    <property type="entry name" value="PAC DOMAIN-CONTAINING PROTEIN"/>
    <property type="match status" value="1"/>
</dbReference>
<feature type="domain" description="PAS" evidence="8">
    <location>
        <begin position="217"/>
        <end position="269"/>
    </location>
</feature>
<dbReference type="Gene3D" id="3.30.565.10">
    <property type="entry name" value="Histidine kinase-like ATPase, C-terminal domain"/>
    <property type="match status" value="1"/>
</dbReference>
<protein>
    <recommendedName>
        <fullName evidence="2">histidine kinase</fullName>
        <ecNumber evidence="2">2.7.13.3</ecNumber>
    </recommendedName>
</protein>
<feature type="coiled-coil region" evidence="6">
    <location>
        <begin position="1210"/>
        <end position="1237"/>
    </location>
</feature>
<accession>A0A0P9DV82</accession>
<evidence type="ECO:0000313" key="11">
    <source>
        <dbReference type="Proteomes" id="UP000050509"/>
    </source>
</evidence>
<feature type="domain" description="PAS" evidence="8">
    <location>
        <begin position="843"/>
        <end position="899"/>
    </location>
</feature>
<gene>
    <name evidence="10" type="ORF">SE17_06310</name>
</gene>
<dbReference type="GO" id="GO:0016020">
    <property type="term" value="C:membrane"/>
    <property type="evidence" value="ECO:0007669"/>
    <property type="project" value="InterPro"/>
</dbReference>
<dbReference type="InterPro" id="IPR005467">
    <property type="entry name" value="His_kinase_dom"/>
</dbReference>
<comment type="catalytic activity">
    <reaction evidence="1">
        <text>ATP + protein L-histidine = ADP + protein N-phospho-L-histidine.</text>
        <dbReference type="EC" id="2.7.13.3"/>
    </reaction>
</comment>
<dbReference type="InterPro" id="IPR001610">
    <property type="entry name" value="PAC"/>
</dbReference>
<dbReference type="PROSITE" id="PS50113">
    <property type="entry name" value="PAC"/>
    <property type="match status" value="6"/>
</dbReference>
<evidence type="ECO:0000256" key="2">
    <source>
        <dbReference type="ARBA" id="ARBA00012438"/>
    </source>
</evidence>
<sequence>MSQTEQESARRRLPLPGIEQLWAIMALALIGAQALERAQIYDQQQRSLLRLQVLRTIDQGILNSRPLETIVGSALDDLHMLVPYHHGRVARALFDEHPAQIIAAREWRLMERGTEARASASIDDMATVCFEQKPVTTADLAAATPRTRDIELLLAQGIRSRLAQPLIADGLYLGQLEVLSAQPAAFLEDHVQIVSEIAAQFAVVMRQVQLLGERERAEERFRLVVEASPSGLVMVDLAGQIALVNRAAEQMFGYSRAELLGQPVEMLVPPRFRSGHPALRHGFAGRPEARAMGAGRDLLGLRKDGSEFPVEIGLNPIEASDGLHFLTVIADITERRRAAEALLASERRFHQMIDSMLEGVQIIGFDWRYRYLNDGAVAHGRKPREELIGRTMMEVYPGIEHTAVFQMLQRCMEGREPARLENRYEYADGSSAWFELSVQPALEGIFVLSADVTERKQIEEAIRETELKLRSLVEILPVGVSILDDKSKVVYSNLALEHIIELPIELVSQGAHQARTYIRPDRSPMLRDEFASTRALREQRAVYNVETGIVKENGAVTWVSVNAAPVDFPNWRVAVVTSDITERKHAEAALQESEERFATAFQSSPAALAISRQRNSSFIDVNEAFCALLGYAREEVLGHTWQELDLFPDTAILAGIARDAREHGSVHQAEISIRTKDGGIRSVLFSTETVEANGEPCFLTLFFDVTERKIAQEALRKSEERFARAFHASPAAMLITRQSDGVFLDVNASYEELVEYRRDELIGKTGIGLDLYVSPGQRAEIIGLLHESGALSNHELLLRTKLGALRTVLCGLESIELDGVPCYLESLVDITERKHAEAALRESEQRFAKAFRASPAAITISRVRDSHFIDVNDRFCTLFGYGRDEVIERTMLDLALFPDLVALGEVRRAAQSRGTIRDAEIVMQTKDRKQLTMLFSVEQIEVNGEPCFLTLLFDVTERKQAEDALREREAQLHLLTETMPAVPWSATPAGNIDYFTQRWLDLTGLTHEQALSSGWQHIAHPDDAPVVASAWQHSLASGMPYEVIHRIRTAGGSYRWQRSRALPQRDAHGAIVRWHGITDDIHNLRMAEEALRESEARFRQLAESLPQLIWTCGSDGLCDYLSPQWVAYTGIPAAEQLGLGWLAQLHPDEREEVADAWQAALDSGSDWAHEFRIRRHDGEYRWFDTRGVRLKDTNGRTIKWFGSNTDIQEQREYQQTLNRYASQLQQLSHKLVEAQETERRRIAHELHDQIGQSLTGLKLSLDSTDTLPLAELSAQLGEARQVINELLGRVRTLSLDLRPSMLDDLGLLPALNWLIERYAAQTGVRVDWRHKGVERRFPTAIETSVYRIVQEALTNVARHAGVAVVELRLLADDERLLLQIADEGCGFNVEDARQSQQSVGLLGMHERVELVGGTIVVDSEPGQGTHVSIVFPLGSLEP</sequence>
<dbReference type="Pfam" id="PF13426">
    <property type="entry name" value="PAS_9"/>
    <property type="match status" value="2"/>
</dbReference>
<dbReference type="Pfam" id="PF02518">
    <property type="entry name" value="HATPase_c"/>
    <property type="match status" value="1"/>
</dbReference>
<dbReference type="Pfam" id="PF07730">
    <property type="entry name" value="HisKA_3"/>
    <property type="match status" value="1"/>
</dbReference>
<dbReference type="GO" id="GO:0046983">
    <property type="term" value="F:protein dimerization activity"/>
    <property type="evidence" value="ECO:0007669"/>
    <property type="project" value="InterPro"/>
</dbReference>
<evidence type="ECO:0000259" key="9">
    <source>
        <dbReference type="PROSITE" id="PS50113"/>
    </source>
</evidence>
<keyword evidence="4" id="KW-0808">Transferase</keyword>
<dbReference type="Gene3D" id="3.30.450.40">
    <property type="match status" value="1"/>
</dbReference>
<dbReference type="Gene3D" id="3.30.450.20">
    <property type="entry name" value="PAS domain"/>
    <property type="match status" value="8"/>
</dbReference>
<name>A0A0P9DV82_9CHLR</name>
<dbReference type="InterPro" id="IPR011712">
    <property type="entry name" value="Sig_transdc_His_kin_sub3_dim/P"/>
</dbReference>
<evidence type="ECO:0000256" key="4">
    <source>
        <dbReference type="ARBA" id="ARBA00022679"/>
    </source>
</evidence>
<reference evidence="10 11" key="1">
    <citation type="submission" date="2015-09" db="EMBL/GenBank/DDBJ databases">
        <title>Draft genome sequence of Kouleothrix aurantiaca JCM 19913.</title>
        <authorList>
            <person name="Hemp J."/>
        </authorList>
    </citation>
    <scope>NUCLEOTIDE SEQUENCE [LARGE SCALE GENOMIC DNA]</scope>
    <source>
        <strain evidence="10 11">COM-B</strain>
    </source>
</reference>
<evidence type="ECO:0000256" key="3">
    <source>
        <dbReference type="ARBA" id="ARBA00022553"/>
    </source>
</evidence>
<keyword evidence="5" id="KW-0418">Kinase</keyword>
<dbReference type="NCBIfam" id="TIGR00229">
    <property type="entry name" value="sensory_box"/>
    <property type="match status" value="8"/>
</dbReference>
<dbReference type="InterPro" id="IPR036890">
    <property type="entry name" value="HATPase_C_sf"/>
</dbReference>
<dbReference type="InterPro" id="IPR003018">
    <property type="entry name" value="GAF"/>
</dbReference>